<accession>A0ABQ1JC26</accession>
<dbReference type="InterPro" id="IPR014543">
    <property type="entry name" value="UCP028291"/>
</dbReference>
<evidence type="ECO:0000313" key="2">
    <source>
        <dbReference type="Proteomes" id="UP000603352"/>
    </source>
</evidence>
<dbReference type="Gene3D" id="3.30.310.50">
    <property type="entry name" value="Alpha-D-phosphohexomutase, C-terminal domain"/>
    <property type="match status" value="1"/>
</dbReference>
<dbReference type="Proteomes" id="UP000603352">
    <property type="component" value="Unassembled WGS sequence"/>
</dbReference>
<sequence>MTQLAKHWSHRFAVTHDEQTALIPFSDTSRCRMQASAERLSIVVEAEEAETAERLTGVVAEHLNRFAFKEPLVISWSLRA</sequence>
<keyword evidence="2" id="KW-1185">Reference proteome</keyword>
<dbReference type="Pfam" id="PF09981">
    <property type="entry name" value="DUF2218"/>
    <property type="match status" value="1"/>
</dbReference>
<comment type="caution">
    <text evidence="1">The sequence shown here is derived from an EMBL/GenBank/DDBJ whole genome shotgun (WGS) entry which is preliminary data.</text>
</comment>
<proteinExistence type="predicted"/>
<evidence type="ECO:0000313" key="1">
    <source>
        <dbReference type="EMBL" id="GGB63671.1"/>
    </source>
</evidence>
<dbReference type="EMBL" id="BMDZ01000145">
    <property type="protein sequence ID" value="GGB63671.1"/>
    <property type="molecule type" value="Genomic_DNA"/>
</dbReference>
<organism evidence="1 2">
    <name type="scientific">Tistrella bauzanensis</name>
    <dbReference type="NCBI Taxonomy" id="657419"/>
    <lineage>
        <taxon>Bacteria</taxon>
        <taxon>Pseudomonadati</taxon>
        <taxon>Pseudomonadota</taxon>
        <taxon>Alphaproteobacteria</taxon>
        <taxon>Geminicoccales</taxon>
        <taxon>Geminicoccaceae</taxon>
        <taxon>Tistrella</taxon>
    </lineage>
</organism>
<dbReference type="PIRSF" id="PIRSF028291">
    <property type="entry name" value="UCP028291"/>
    <property type="match status" value="1"/>
</dbReference>
<reference evidence="2" key="1">
    <citation type="journal article" date="2019" name="Int. J. Syst. Evol. Microbiol.">
        <title>The Global Catalogue of Microorganisms (GCM) 10K type strain sequencing project: providing services to taxonomists for standard genome sequencing and annotation.</title>
        <authorList>
            <consortium name="The Broad Institute Genomics Platform"/>
            <consortium name="The Broad Institute Genome Sequencing Center for Infectious Disease"/>
            <person name="Wu L."/>
            <person name="Ma J."/>
        </authorList>
    </citation>
    <scope>NUCLEOTIDE SEQUENCE [LARGE SCALE GENOMIC DNA]</scope>
    <source>
        <strain evidence="2">CGMCC 1.10188</strain>
    </source>
</reference>
<evidence type="ECO:0008006" key="3">
    <source>
        <dbReference type="Google" id="ProtNLM"/>
    </source>
</evidence>
<name>A0ABQ1JC26_9PROT</name>
<protein>
    <recommendedName>
        <fullName evidence="3">DUF2218 domain-containing protein</fullName>
    </recommendedName>
</protein>
<gene>
    <name evidence="1" type="ORF">GCM10011505_50290</name>
</gene>